<protein>
    <submittedName>
        <fullName evidence="10">Rhomboid family intramembrane serine protease</fullName>
    </submittedName>
</protein>
<keyword evidence="11" id="KW-1185">Reference proteome</keyword>
<feature type="domain" description="Peptidase S54 rhomboid" evidence="8">
    <location>
        <begin position="126"/>
        <end position="259"/>
    </location>
</feature>
<feature type="transmembrane region" description="Helical" evidence="7">
    <location>
        <begin position="165"/>
        <end position="183"/>
    </location>
</feature>
<dbReference type="Pfam" id="PF01694">
    <property type="entry name" value="Rhomboid"/>
    <property type="match status" value="1"/>
</dbReference>
<keyword evidence="6 7" id="KW-0472">Membrane</keyword>
<dbReference type="Gene3D" id="1.20.1540.10">
    <property type="entry name" value="Rhomboid-like"/>
    <property type="match status" value="1"/>
</dbReference>
<dbReference type="PANTHER" id="PTHR43731:SF14">
    <property type="entry name" value="PRESENILIN-ASSOCIATED RHOMBOID-LIKE PROTEIN, MITOCHONDRIAL"/>
    <property type="match status" value="1"/>
</dbReference>
<proteinExistence type="inferred from homology"/>
<dbReference type="RefSeq" id="WP_126819709.1">
    <property type="nucleotide sequence ID" value="NZ_PIPS01000001.1"/>
</dbReference>
<feature type="domain" description="Peptidase S54 GlpG peptidase N-terminal" evidence="9">
    <location>
        <begin position="1"/>
        <end position="63"/>
    </location>
</feature>
<evidence type="ECO:0000256" key="1">
    <source>
        <dbReference type="ARBA" id="ARBA00004141"/>
    </source>
</evidence>
<dbReference type="AlphaFoldDB" id="A0AA94EI50"/>
<sequence length="271" mass="30460">MRRLLTSTDSEFIGQLYQYLRQHGIPVSVTEQGQQLELWLHQSSYEAAAKELIQTFKNNPPTSQTTPSQGQIRSSLLSDLLRNTGWLTRVTAGIAVLMFLLLNMAPEAILGSLRISHYYDAYPFAQPWRFLTPVLLHFSLMHLVFNVFWWWYLGGRIERYLGTSWLLALLLFSGVTANVAQYAVSGPNFGGLSGVVYGLLGFCWIYSFGRRTALWLPPGLIVFMIGWLLLGYTGVLWVNIANEAHLAGLLSGCLAGFVVRVLNPTPKQPLY</sequence>
<evidence type="ECO:0000256" key="5">
    <source>
        <dbReference type="ARBA" id="ARBA00022989"/>
    </source>
</evidence>
<keyword evidence="3 7" id="KW-0812">Transmembrane</keyword>
<evidence type="ECO:0000259" key="8">
    <source>
        <dbReference type="Pfam" id="PF01694"/>
    </source>
</evidence>
<dbReference type="Pfam" id="PF12122">
    <property type="entry name" value="Rhomboid_N"/>
    <property type="match status" value="1"/>
</dbReference>
<dbReference type="InterPro" id="IPR022732">
    <property type="entry name" value="Peptidase_S54_GlpG_N"/>
</dbReference>
<reference evidence="11" key="1">
    <citation type="journal article" date="2018" name="Front. Microbiol.">
        <title>Genome-Based Analysis Reveals the Taxonomy and Diversity of the Family Idiomarinaceae.</title>
        <authorList>
            <person name="Liu Y."/>
            <person name="Lai Q."/>
            <person name="Shao Z."/>
        </authorList>
    </citation>
    <scope>NUCLEOTIDE SEQUENCE [LARGE SCALE GENOMIC DNA]</scope>
    <source>
        <strain evidence="11">SN-14</strain>
    </source>
</reference>
<evidence type="ECO:0000256" key="4">
    <source>
        <dbReference type="ARBA" id="ARBA00022801"/>
    </source>
</evidence>
<feature type="transmembrane region" description="Helical" evidence="7">
    <location>
        <begin position="244"/>
        <end position="262"/>
    </location>
</feature>
<dbReference type="PANTHER" id="PTHR43731">
    <property type="entry name" value="RHOMBOID PROTEASE"/>
    <property type="match status" value="1"/>
</dbReference>
<dbReference type="Gene3D" id="3.30.70.2350">
    <property type="match status" value="1"/>
</dbReference>
<comment type="similarity">
    <text evidence="2">Belongs to the peptidase S54 family.</text>
</comment>
<keyword evidence="5 7" id="KW-1133">Transmembrane helix</keyword>
<evidence type="ECO:0000256" key="6">
    <source>
        <dbReference type="ARBA" id="ARBA00023136"/>
    </source>
</evidence>
<evidence type="ECO:0000313" key="10">
    <source>
        <dbReference type="EMBL" id="RUO45470.1"/>
    </source>
</evidence>
<keyword evidence="4" id="KW-0378">Hydrolase</keyword>
<comment type="caution">
    <text evidence="10">The sequence shown here is derived from an EMBL/GenBank/DDBJ whole genome shotgun (WGS) entry which is preliminary data.</text>
</comment>
<feature type="transmembrane region" description="Helical" evidence="7">
    <location>
        <begin position="86"/>
        <end position="110"/>
    </location>
</feature>
<organism evidence="10 11">
    <name type="scientific">Idiomarina aquatica</name>
    <dbReference type="NCBI Taxonomy" id="1327752"/>
    <lineage>
        <taxon>Bacteria</taxon>
        <taxon>Pseudomonadati</taxon>
        <taxon>Pseudomonadota</taxon>
        <taxon>Gammaproteobacteria</taxon>
        <taxon>Alteromonadales</taxon>
        <taxon>Idiomarinaceae</taxon>
        <taxon>Idiomarina</taxon>
    </lineage>
</organism>
<dbReference type="GO" id="GO:0004252">
    <property type="term" value="F:serine-type endopeptidase activity"/>
    <property type="evidence" value="ECO:0007669"/>
    <property type="project" value="InterPro"/>
</dbReference>
<accession>A0AA94EI50</accession>
<dbReference type="InterPro" id="IPR035952">
    <property type="entry name" value="Rhomboid-like_sf"/>
</dbReference>
<dbReference type="InterPro" id="IPR050925">
    <property type="entry name" value="Rhomboid_protease_S54"/>
</dbReference>
<dbReference type="EMBL" id="PIPS01000001">
    <property type="protein sequence ID" value="RUO45470.1"/>
    <property type="molecule type" value="Genomic_DNA"/>
</dbReference>
<feature type="transmembrane region" description="Helical" evidence="7">
    <location>
        <begin position="220"/>
        <end position="238"/>
    </location>
</feature>
<keyword evidence="10" id="KW-0645">Protease</keyword>
<dbReference type="InterPro" id="IPR022764">
    <property type="entry name" value="Peptidase_S54_rhomboid_dom"/>
</dbReference>
<dbReference type="InterPro" id="IPR038236">
    <property type="entry name" value="GlpG_N_sf"/>
</dbReference>
<evidence type="ECO:0000256" key="7">
    <source>
        <dbReference type="SAM" id="Phobius"/>
    </source>
</evidence>
<feature type="transmembrane region" description="Helical" evidence="7">
    <location>
        <begin position="130"/>
        <end position="153"/>
    </location>
</feature>
<evidence type="ECO:0000256" key="2">
    <source>
        <dbReference type="ARBA" id="ARBA00009045"/>
    </source>
</evidence>
<dbReference type="SUPFAM" id="SSF144091">
    <property type="entry name" value="Rhomboid-like"/>
    <property type="match status" value="1"/>
</dbReference>
<evidence type="ECO:0000313" key="11">
    <source>
        <dbReference type="Proteomes" id="UP000286680"/>
    </source>
</evidence>
<gene>
    <name evidence="10" type="ORF">CWE23_05580</name>
</gene>
<comment type="subcellular location">
    <subcellularLocation>
        <location evidence="1">Membrane</location>
        <topology evidence="1">Multi-pass membrane protein</topology>
    </subcellularLocation>
</comment>
<evidence type="ECO:0000256" key="3">
    <source>
        <dbReference type="ARBA" id="ARBA00022692"/>
    </source>
</evidence>
<dbReference type="GO" id="GO:0006508">
    <property type="term" value="P:proteolysis"/>
    <property type="evidence" value="ECO:0007669"/>
    <property type="project" value="UniProtKB-KW"/>
</dbReference>
<feature type="transmembrane region" description="Helical" evidence="7">
    <location>
        <begin position="189"/>
        <end position="208"/>
    </location>
</feature>
<evidence type="ECO:0000259" key="9">
    <source>
        <dbReference type="Pfam" id="PF12122"/>
    </source>
</evidence>
<dbReference type="GO" id="GO:0016020">
    <property type="term" value="C:membrane"/>
    <property type="evidence" value="ECO:0007669"/>
    <property type="project" value="UniProtKB-SubCell"/>
</dbReference>
<dbReference type="Proteomes" id="UP000286680">
    <property type="component" value="Unassembled WGS sequence"/>
</dbReference>
<name>A0AA94EI50_9GAMM</name>